<proteinExistence type="predicted"/>
<dbReference type="EMBL" id="JACAZI010000002">
    <property type="protein sequence ID" value="KAF7368889.1"/>
    <property type="molecule type" value="Genomic_DNA"/>
</dbReference>
<accession>A0A8H7DB14</accession>
<evidence type="ECO:0000313" key="3">
    <source>
        <dbReference type="Proteomes" id="UP000620124"/>
    </source>
</evidence>
<feature type="domain" description="Aminoglycoside phosphotransferase" evidence="1">
    <location>
        <begin position="107"/>
        <end position="305"/>
    </location>
</feature>
<dbReference type="InterPro" id="IPR002575">
    <property type="entry name" value="Aminoglycoside_PTrfase"/>
</dbReference>
<dbReference type="Proteomes" id="UP000620124">
    <property type="component" value="Unassembled WGS sequence"/>
</dbReference>
<dbReference type="Pfam" id="PF01636">
    <property type="entry name" value="APH"/>
    <property type="match status" value="1"/>
</dbReference>
<evidence type="ECO:0000313" key="2">
    <source>
        <dbReference type="EMBL" id="KAF7368889.1"/>
    </source>
</evidence>
<dbReference type="OrthoDB" id="10003767at2759"/>
<keyword evidence="2" id="KW-0808">Transferase</keyword>
<dbReference type="InterPro" id="IPR051678">
    <property type="entry name" value="AGP_Transferase"/>
</dbReference>
<dbReference type="PANTHER" id="PTHR21310:SF13">
    <property type="entry name" value="AMINOGLYCOSIDE PHOSPHOTRANSFERASE DOMAIN-CONTAINING PROTEIN"/>
    <property type="match status" value="1"/>
</dbReference>
<keyword evidence="3" id="KW-1185">Reference proteome</keyword>
<dbReference type="AlphaFoldDB" id="A0A8H7DB14"/>
<protein>
    <submittedName>
        <fullName evidence="2">Phosphotransferase enzyme family protein</fullName>
    </submittedName>
</protein>
<dbReference type="Gene3D" id="3.90.1200.10">
    <property type="match status" value="1"/>
</dbReference>
<dbReference type="PANTHER" id="PTHR21310">
    <property type="entry name" value="AMINOGLYCOSIDE PHOSPHOTRANSFERASE-RELATED-RELATED"/>
    <property type="match status" value="1"/>
</dbReference>
<comment type="caution">
    <text evidence="2">The sequence shown here is derived from an EMBL/GenBank/DDBJ whole genome shotgun (WGS) entry which is preliminary data.</text>
</comment>
<name>A0A8H7DB14_9AGAR</name>
<sequence length="411" mass="47169">MLEEPFMAPLYKPNDELVEIDLQPLFYDVWASADGPAPRDAKWGSIIRRVGKLLNERPVAAKTRKPFDATNTVMDIQLEGGDMAFVRVLKWRVDNLEDRVELWNCARFSAELSILRWLEDNASGLLVPRVLAFDDANGYGLLVTTVLPGLDAMHSYPHLSGVAKEHSVVSWARIAVLMFRIPAPQQFVNPLSKRRQYFHVSPEHTFDTDDRTDLLSFFKSAIATRSARSLKIVNHGEQEHALLCSRLGRLLKGLTPFIADAQKTPAMSRFTLTHRDLNPENILLNETSGEVVGIVDWEYSCRMPACMSADYPSWIRTDIQGSPLYRNQESGLLTFYHEPRGERNRLCDLYEKVVKELDEEYYACLLNGIRLRDALTWIEDAHCYDHDGLYMERWIQNHLFSTVHETDHRSC</sequence>
<dbReference type="InterPro" id="IPR011009">
    <property type="entry name" value="Kinase-like_dom_sf"/>
</dbReference>
<evidence type="ECO:0000259" key="1">
    <source>
        <dbReference type="Pfam" id="PF01636"/>
    </source>
</evidence>
<gene>
    <name evidence="2" type="ORF">MVEN_00214800</name>
</gene>
<reference evidence="2" key="1">
    <citation type="submission" date="2020-05" db="EMBL/GenBank/DDBJ databases">
        <title>Mycena genomes resolve the evolution of fungal bioluminescence.</title>
        <authorList>
            <person name="Tsai I.J."/>
        </authorList>
    </citation>
    <scope>NUCLEOTIDE SEQUENCE</scope>
    <source>
        <strain evidence="2">CCC161011</strain>
    </source>
</reference>
<dbReference type="SUPFAM" id="SSF56112">
    <property type="entry name" value="Protein kinase-like (PK-like)"/>
    <property type="match status" value="1"/>
</dbReference>
<organism evidence="2 3">
    <name type="scientific">Mycena venus</name>
    <dbReference type="NCBI Taxonomy" id="2733690"/>
    <lineage>
        <taxon>Eukaryota</taxon>
        <taxon>Fungi</taxon>
        <taxon>Dikarya</taxon>
        <taxon>Basidiomycota</taxon>
        <taxon>Agaricomycotina</taxon>
        <taxon>Agaricomycetes</taxon>
        <taxon>Agaricomycetidae</taxon>
        <taxon>Agaricales</taxon>
        <taxon>Marasmiineae</taxon>
        <taxon>Mycenaceae</taxon>
        <taxon>Mycena</taxon>
    </lineage>
</organism>
<dbReference type="GO" id="GO:0016740">
    <property type="term" value="F:transferase activity"/>
    <property type="evidence" value="ECO:0007669"/>
    <property type="project" value="UniProtKB-KW"/>
</dbReference>